<dbReference type="EMBL" id="CP000713">
    <property type="protein sequence ID" value="ABQ93682.1"/>
    <property type="molecule type" value="Genomic_DNA"/>
</dbReference>
<protein>
    <submittedName>
        <fullName evidence="1">Uncharacterized protein</fullName>
    </submittedName>
</protein>
<sequence>MLKNIFPPKIVDGYASPWRDGGYQLKVNEQSVGKDRYEKYKHNVALQSIWDKCLKKQQDSYSEYEVKQKSLKSVKTYISNFYKQCFEGDPLFAFVSQSYCCVRYHHWYAVSKDYHLKLYQSRQVLSTKAFDEFQSMVIDDLKNNFNKERRFEAAFNRYVKFIDFINKNYLRKPFYYALPQINKLNKRNDLIIPANWIADNKHIYQIVELVIEYWGKRRLDSEEEIIASLLFSGIFFGGINDKTWLLSWLTQCLNNNLQPFIDHTLQITIRYRSFK</sequence>
<reference evidence="1" key="1">
    <citation type="submission" date="2007-05" db="EMBL/GenBank/DDBJ databases">
        <title>Complete sequence of chromosome of Psychrobacter sp. PRwf-1.</title>
        <authorList>
            <consortium name="US DOE Joint Genome Institute"/>
            <person name="Copeland A."/>
            <person name="Lucas S."/>
            <person name="Lapidus A."/>
            <person name="Barry K."/>
            <person name="Detter J.C."/>
            <person name="Glavina del Rio T."/>
            <person name="Hammon N."/>
            <person name="Israni S."/>
            <person name="Dalin E."/>
            <person name="Tice H."/>
            <person name="Pitluck S."/>
            <person name="Chain P."/>
            <person name="Malfatti S."/>
            <person name="Shin M."/>
            <person name="Vergez L."/>
            <person name="Schmutz J."/>
            <person name="Larimer F."/>
            <person name="Land M."/>
            <person name="Hauser L."/>
            <person name="Kyrpides N."/>
            <person name="Kim E."/>
            <person name="Tiedje J."/>
            <person name="Richardson P."/>
        </authorList>
    </citation>
    <scope>NUCLEOTIDE SEQUENCE [LARGE SCALE GENOMIC DNA]</scope>
    <source>
        <strain evidence="1">PRwf-1</strain>
    </source>
</reference>
<dbReference type="STRING" id="349106.PsycPRwf_0729"/>
<dbReference type="KEGG" id="prw:PsycPRwf_0729"/>
<dbReference type="HOGENOM" id="CLU_1011464_0_0_6"/>
<organism evidence="1">
    <name type="scientific">Psychrobacter sp. (strain PRwf-1)</name>
    <dbReference type="NCBI Taxonomy" id="349106"/>
    <lineage>
        <taxon>Bacteria</taxon>
        <taxon>Pseudomonadati</taxon>
        <taxon>Pseudomonadota</taxon>
        <taxon>Gammaproteobacteria</taxon>
        <taxon>Moraxellales</taxon>
        <taxon>Moraxellaceae</taxon>
        <taxon>Psychrobacter</taxon>
    </lineage>
</organism>
<proteinExistence type="predicted"/>
<dbReference type="eggNOG" id="COG0582">
    <property type="taxonomic scope" value="Bacteria"/>
</dbReference>
<accession>A5WDE1</accession>
<evidence type="ECO:0000313" key="1">
    <source>
        <dbReference type="EMBL" id="ABQ93682.1"/>
    </source>
</evidence>
<gene>
    <name evidence="1" type="ordered locus">PsycPRwf_0729</name>
</gene>
<name>A5WDE1_PSYWF</name>
<dbReference type="AlphaFoldDB" id="A5WDE1"/>